<dbReference type="AlphaFoldDB" id="A0A915J9H3"/>
<protein>
    <submittedName>
        <fullName evidence="2">Uncharacterized protein</fullName>
    </submittedName>
</protein>
<accession>A0A915J9H3</accession>
<dbReference type="Proteomes" id="UP000887565">
    <property type="component" value="Unplaced"/>
</dbReference>
<keyword evidence="1" id="KW-1185">Reference proteome</keyword>
<evidence type="ECO:0000313" key="2">
    <source>
        <dbReference type="WBParaSite" id="nRc.2.0.1.t23124-RA"/>
    </source>
</evidence>
<evidence type="ECO:0000313" key="1">
    <source>
        <dbReference type="Proteomes" id="UP000887565"/>
    </source>
</evidence>
<name>A0A915J9H3_ROMCU</name>
<dbReference type="WBParaSite" id="nRc.2.0.1.t23124-RA">
    <property type="protein sequence ID" value="nRc.2.0.1.t23124-RA"/>
    <property type="gene ID" value="nRc.2.0.1.g23124"/>
</dbReference>
<sequence length="79" mass="8469">MESSCTPLSLFSRLYICMRATIQVHKGSSSSGSESCNVNKLPAKFLQPPADLFANHSLICLAACHVVISVLESLTEVVS</sequence>
<proteinExistence type="predicted"/>
<organism evidence="1 2">
    <name type="scientific">Romanomermis culicivorax</name>
    <name type="common">Nematode worm</name>
    <dbReference type="NCBI Taxonomy" id="13658"/>
    <lineage>
        <taxon>Eukaryota</taxon>
        <taxon>Metazoa</taxon>
        <taxon>Ecdysozoa</taxon>
        <taxon>Nematoda</taxon>
        <taxon>Enoplea</taxon>
        <taxon>Dorylaimia</taxon>
        <taxon>Mermithida</taxon>
        <taxon>Mermithoidea</taxon>
        <taxon>Mermithidae</taxon>
        <taxon>Romanomermis</taxon>
    </lineage>
</organism>
<reference evidence="2" key="1">
    <citation type="submission" date="2022-11" db="UniProtKB">
        <authorList>
            <consortium name="WormBaseParasite"/>
        </authorList>
    </citation>
    <scope>IDENTIFICATION</scope>
</reference>